<evidence type="ECO:0000256" key="1">
    <source>
        <dbReference type="SAM" id="Phobius"/>
    </source>
</evidence>
<dbReference type="CDD" id="cd01949">
    <property type="entry name" value="GGDEF"/>
    <property type="match status" value="1"/>
</dbReference>
<gene>
    <name evidence="4" type="ORF">FX988_02552</name>
</gene>
<dbReference type="InterPro" id="IPR001633">
    <property type="entry name" value="EAL_dom"/>
</dbReference>
<dbReference type="PROSITE" id="PS50883">
    <property type="entry name" value="EAL"/>
    <property type="match status" value="1"/>
</dbReference>
<protein>
    <submittedName>
        <fullName evidence="4">Putative signaling protein</fullName>
    </submittedName>
</protein>
<sequence>MGLLIGFLLIASVLLTFIWIDKNNQDYLSQHQALHDRDLSQMHLIREMLSSRIELWFESFIHLHEDITDNPQATAEFIREEFDYLQLNWQVNNLWLFNHQQGVIFANHQHVPDYVKASVQQTLVSQSSVTNILCKQSCFHLISMPILSASGELLVLTATTSLLEMMAALNRSTLAELALVASDKTSTATALRDSQIQPPISYIKRQELSALLKLIPETVTLDTVLDKGYRLVMGQQAYLINLLPVDDTQADSAYLLTVHDISDEWARHESYQNGVIIISAITVILCILTFFVMAERLRRRLLIVAKRLPLLAQKKYDEFNTLQFTRSRLFLDEIDDVQHSTNLLGEQLESMDGKIEQNTRELENIAMYDRLTGLPNRNMLNFVLRKKIAALSRTPGPLVVILLDFDNFRKINDSYGHGIGDEFLIAAAERLRSNLRESDVVSRFGGDEFVIVLQEIDEVSNGITLAEKLVAKFRESVEIGAQRFYTSVSLGITSCDGQNVTVDDLVRQADIAMYASKDAGGDRYTLFNEGMSTQVMRHIEIEHDVRDALLQEQFKFALQAQIDINTGKLVGFEALIRWLHPKSGYIMPDEFIPIMENSESMITLGYWGIKRAFSILAHLESLGMSGYRIAVNLSASQFLDPNLINFMREQLALSEQGADQIELELTERTVVADIEQTKGIMHQLKALGFSFSIDDFGTGYSSLAYLSQLPVDIIKIDRSFIAGMENSSADKQIVKSTVAMVRKLGMKVVAEGVETEQQLSTLSTMRCDIAQGYYISKPVLEEELYPALPSKLDDGVWKRFELSF</sequence>
<dbReference type="NCBIfam" id="TIGR00254">
    <property type="entry name" value="GGDEF"/>
    <property type="match status" value="1"/>
</dbReference>
<dbReference type="InterPro" id="IPR029787">
    <property type="entry name" value="Nucleotide_cyclase"/>
</dbReference>
<keyword evidence="5" id="KW-1185">Reference proteome</keyword>
<evidence type="ECO:0000259" key="2">
    <source>
        <dbReference type="PROSITE" id="PS50883"/>
    </source>
</evidence>
<feature type="transmembrane region" description="Helical" evidence="1">
    <location>
        <begin position="274"/>
        <end position="294"/>
    </location>
</feature>
<dbReference type="Pfam" id="PF00563">
    <property type="entry name" value="EAL"/>
    <property type="match status" value="1"/>
</dbReference>
<dbReference type="SUPFAM" id="SSF55073">
    <property type="entry name" value="Nucleotide cyclase"/>
    <property type="match status" value="1"/>
</dbReference>
<dbReference type="Proteomes" id="UP000464524">
    <property type="component" value="Chromosome"/>
</dbReference>
<evidence type="ECO:0000313" key="4">
    <source>
        <dbReference type="EMBL" id="QHJ12300.1"/>
    </source>
</evidence>
<dbReference type="CDD" id="cd01948">
    <property type="entry name" value="EAL"/>
    <property type="match status" value="1"/>
</dbReference>
<dbReference type="SUPFAM" id="SSF141868">
    <property type="entry name" value="EAL domain-like"/>
    <property type="match status" value="1"/>
</dbReference>
<dbReference type="Pfam" id="PF14827">
    <property type="entry name" value="dCache_3"/>
    <property type="match status" value="1"/>
</dbReference>
<dbReference type="KEGG" id="pmes:FX988_02552"/>
<feature type="domain" description="EAL" evidence="2">
    <location>
        <begin position="538"/>
        <end position="792"/>
    </location>
</feature>
<dbReference type="PANTHER" id="PTHR44757">
    <property type="entry name" value="DIGUANYLATE CYCLASE DGCP"/>
    <property type="match status" value="1"/>
</dbReference>
<evidence type="ECO:0000259" key="3">
    <source>
        <dbReference type="PROSITE" id="PS50887"/>
    </source>
</evidence>
<dbReference type="SMART" id="SM00267">
    <property type="entry name" value="GGDEF"/>
    <property type="match status" value="1"/>
</dbReference>
<keyword evidence="1" id="KW-0812">Transmembrane</keyword>
<dbReference type="SMART" id="SM00052">
    <property type="entry name" value="EAL"/>
    <property type="match status" value="1"/>
</dbReference>
<dbReference type="PROSITE" id="PS50887">
    <property type="entry name" value="GGDEF"/>
    <property type="match status" value="1"/>
</dbReference>
<dbReference type="RefSeq" id="WP_160182174.1">
    <property type="nucleotide sequence ID" value="NZ_CP047656.1"/>
</dbReference>
<organism evidence="4 5">
    <name type="scientific">Paraglaciecola mesophila</name>
    <dbReference type="NCBI Taxonomy" id="197222"/>
    <lineage>
        <taxon>Bacteria</taxon>
        <taxon>Pseudomonadati</taxon>
        <taxon>Pseudomonadota</taxon>
        <taxon>Gammaproteobacteria</taxon>
        <taxon>Alteromonadales</taxon>
        <taxon>Alteromonadaceae</taxon>
        <taxon>Paraglaciecola</taxon>
    </lineage>
</organism>
<accession>A0A857JMH1</accession>
<dbReference type="InterPro" id="IPR035919">
    <property type="entry name" value="EAL_sf"/>
</dbReference>
<dbReference type="PANTHER" id="PTHR44757:SF2">
    <property type="entry name" value="BIOFILM ARCHITECTURE MAINTENANCE PROTEIN MBAA"/>
    <property type="match status" value="1"/>
</dbReference>
<keyword evidence="1" id="KW-0472">Membrane</keyword>
<dbReference type="InterPro" id="IPR043128">
    <property type="entry name" value="Rev_trsase/Diguanyl_cyclase"/>
</dbReference>
<dbReference type="InterPro" id="IPR052155">
    <property type="entry name" value="Biofilm_reg_signaling"/>
</dbReference>
<dbReference type="Gene3D" id="3.20.20.450">
    <property type="entry name" value="EAL domain"/>
    <property type="match status" value="1"/>
</dbReference>
<proteinExistence type="predicted"/>
<keyword evidence="1" id="KW-1133">Transmembrane helix</keyword>
<dbReference type="Gene3D" id="3.30.70.270">
    <property type="match status" value="1"/>
</dbReference>
<evidence type="ECO:0000313" key="5">
    <source>
        <dbReference type="Proteomes" id="UP000464524"/>
    </source>
</evidence>
<dbReference type="AlphaFoldDB" id="A0A857JMH1"/>
<reference evidence="4 5" key="1">
    <citation type="submission" date="2019-12" db="EMBL/GenBank/DDBJ databases">
        <title>Genome sequencing and assembly of endphytes of Porphyra tenera.</title>
        <authorList>
            <person name="Park J.M."/>
            <person name="Shin R."/>
            <person name="Jo S.H."/>
        </authorList>
    </citation>
    <scope>NUCLEOTIDE SEQUENCE [LARGE SCALE GENOMIC DNA]</scope>
    <source>
        <strain evidence="4 5">GPM4</strain>
    </source>
</reference>
<name>A0A857JMH1_9ALTE</name>
<dbReference type="Pfam" id="PF00990">
    <property type="entry name" value="GGDEF"/>
    <property type="match status" value="1"/>
</dbReference>
<dbReference type="EMBL" id="CP047656">
    <property type="protein sequence ID" value="QHJ12300.1"/>
    <property type="molecule type" value="Genomic_DNA"/>
</dbReference>
<dbReference type="OrthoDB" id="8553030at2"/>
<dbReference type="InterPro" id="IPR000160">
    <property type="entry name" value="GGDEF_dom"/>
</dbReference>
<feature type="domain" description="GGDEF" evidence="3">
    <location>
        <begin position="396"/>
        <end position="529"/>
    </location>
</feature>
<dbReference type="InterPro" id="IPR029150">
    <property type="entry name" value="dCache_3"/>
</dbReference>